<dbReference type="RefSeq" id="WP_284196111.1">
    <property type="nucleotide sequence ID" value="NZ_BSOG01000002.1"/>
</dbReference>
<organism evidence="3 4">
    <name type="scientific">Chitinimonas prasina</name>
    <dbReference type="NCBI Taxonomy" id="1434937"/>
    <lineage>
        <taxon>Bacteria</taxon>
        <taxon>Pseudomonadati</taxon>
        <taxon>Pseudomonadota</taxon>
        <taxon>Betaproteobacteria</taxon>
        <taxon>Neisseriales</taxon>
        <taxon>Chitinibacteraceae</taxon>
        <taxon>Chitinimonas</taxon>
    </lineage>
</organism>
<dbReference type="Proteomes" id="UP001156706">
    <property type="component" value="Unassembled WGS sequence"/>
</dbReference>
<keyword evidence="1 3" id="KW-0378">Hydrolase</keyword>
<accession>A0ABQ5YDF4</accession>
<keyword evidence="4" id="KW-1185">Reference proteome</keyword>
<dbReference type="PANTHER" id="PTHR46118">
    <property type="entry name" value="PROTEIN ABHD11"/>
    <property type="match status" value="1"/>
</dbReference>
<dbReference type="InterPro" id="IPR000073">
    <property type="entry name" value="AB_hydrolase_1"/>
</dbReference>
<reference evidence="4" key="1">
    <citation type="journal article" date="2019" name="Int. J. Syst. Evol. Microbiol.">
        <title>The Global Catalogue of Microorganisms (GCM) 10K type strain sequencing project: providing services to taxonomists for standard genome sequencing and annotation.</title>
        <authorList>
            <consortium name="The Broad Institute Genomics Platform"/>
            <consortium name="The Broad Institute Genome Sequencing Center for Infectious Disease"/>
            <person name="Wu L."/>
            <person name="Ma J."/>
        </authorList>
    </citation>
    <scope>NUCLEOTIDE SEQUENCE [LARGE SCALE GENOMIC DNA]</scope>
    <source>
        <strain evidence="4">NBRC 110044</strain>
    </source>
</reference>
<dbReference type="Pfam" id="PF12697">
    <property type="entry name" value="Abhydrolase_6"/>
    <property type="match status" value="1"/>
</dbReference>
<dbReference type="Gene3D" id="3.40.50.1820">
    <property type="entry name" value="alpha/beta hydrolase"/>
    <property type="match status" value="1"/>
</dbReference>
<evidence type="ECO:0000259" key="2">
    <source>
        <dbReference type="Pfam" id="PF12697"/>
    </source>
</evidence>
<name>A0ABQ5YDF4_9NEIS</name>
<comment type="caution">
    <text evidence="3">The sequence shown here is derived from an EMBL/GenBank/DDBJ whole genome shotgun (WGS) entry which is preliminary data.</text>
</comment>
<dbReference type="InterPro" id="IPR029058">
    <property type="entry name" value="AB_hydrolase_fold"/>
</dbReference>
<evidence type="ECO:0000256" key="1">
    <source>
        <dbReference type="ARBA" id="ARBA00022801"/>
    </source>
</evidence>
<feature type="domain" description="AB hydrolase-1" evidence="2">
    <location>
        <begin position="11"/>
        <end position="248"/>
    </location>
</feature>
<dbReference type="EMBL" id="BSOG01000002">
    <property type="protein sequence ID" value="GLR12992.1"/>
    <property type="molecule type" value="Genomic_DNA"/>
</dbReference>
<evidence type="ECO:0000313" key="3">
    <source>
        <dbReference type="EMBL" id="GLR12992.1"/>
    </source>
</evidence>
<sequence>MKTPLHFSHANSFPASSYKQFLSQFEADFDVGYIEALGHDPRYPVHDCWPNQVLESIRYIEQRYDQPVIAVGHSLGGFLSFMCAMERPDLFRAVVLLDSPIFSRRVSSMLRLGKWFGFIERLTPGRGSRTRRREWPSTDAAYRHFQGRGMFADFDPRCLRDYVTEGTVPTENGVRLKFDTEVEYRIYVGLPHVFPRHRGKLTVPTGFIGGKTSIYVRPADIASMKRHFGVKLAEFDGGHLFPFEKPELAAVAVKEMIVALTTPKG</sequence>
<proteinExistence type="predicted"/>
<evidence type="ECO:0000313" key="4">
    <source>
        <dbReference type="Proteomes" id="UP001156706"/>
    </source>
</evidence>
<dbReference type="SUPFAM" id="SSF53474">
    <property type="entry name" value="alpha/beta-Hydrolases"/>
    <property type="match status" value="1"/>
</dbReference>
<gene>
    <name evidence="3" type="ORF">GCM10007907_17820</name>
</gene>
<protein>
    <submittedName>
        <fullName evidence="3">Alpha/beta hydrolase</fullName>
    </submittedName>
</protein>
<dbReference type="GO" id="GO:0016787">
    <property type="term" value="F:hydrolase activity"/>
    <property type="evidence" value="ECO:0007669"/>
    <property type="project" value="UniProtKB-KW"/>
</dbReference>
<dbReference type="PANTHER" id="PTHR46118:SF4">
    <property type="entry name" value="PROTEIN ABHD11"/>
    <property type="match status" value="1"/>
</dbReference>